<name>A0A124EC01_9ACTN</name>
<gene>
    <name evidence="1" type="ORF">ATE80_25625</name>
</gene>
<protein>
    <submittedName>
        <fullName evidence="1">Uncharacterized protein</fullName>
    </submittedName>
</protein>
<evidence type="ECO:0000313" key="2">
    <source>
        <dbReference type="Proteomes" id="UP000054011"/>
    </source>
</evidence>
<dbReference type="AlphaFoldDB" id="A0A124EC01"/>
<proteinExistence type="predicted"/>
<reference evidence="1 2" key="1">
    <citation type="submission" date="2015-11" db="EMBL/GenBank/DDBJ databases">
        <title>Genome-wide analysis reveals the secondary metabolome in Streptomyces kanasensis ZX01.</title>
        <authorList>
            <person name="Zhang G."/>
            <person name="Han L."/>
            <person name="Feng J."/>
            <person name="Zhang X."/>
        </authorList>
    </citation>
    <scope>NUCLEOTIDE SEQUENCE [LARGE SCALE GENOMIC DNA]</scope>
    <source>
        <strain evidence="1 2">ZX01</strain>
    </source>
</reference>
<evidence type="ECO:0000313" key="1">
    <source>
        <dbReference type="EMBL" id="KUH36068.1"/>
    </source>
</evidence>
<dbReference type="Proteomes" id="UP000054011">
    <property type="component" value="Unassembled WGS sequence"/>
</dbReference>
<comment type="caution">
    <text evidence="1">The sequence shown here is derived from an EMBL/GenBank/DDBJ whole genome shotgun (WGS) entry which is preliminary data.</text>
</comment>
<dbReference type="STRING" id="936756.ATE80_25625"/>
<accession>A0A124EC01</accession>
<dbReference type="EMBL" id="LNSV01000094">
    <property type="protein sequence ID" value="KUH36068.1"/>
    <property type="molecule type" value="Genomic_DNA"/>
</dbReference>
<organism evidence="1 2">
    <name type="scientific">Streptomyces kanasensis</name>
    <dbReference type="NCBI Taxonomy" id="936756"/>
    <lineage>
        <taxon>Bacteria</taxon>
        <taxon>Bacillati</taxon>
        <taxon>Actinomycetota</taxon>
        <taxon>Actinomycetes</taxon>
        <taxon>Kitasatosporales</taxon>
        <taxon>Streptomycetaceae</taxon>
        <taxon>Streptomyces</taxon>
    </lineage>
</organism>
<sequence>MAERAGGRLRHLWSFREDVAVAAGARRDAVVVTWESGTVAVEPAGPTVREVLRRMQLGPVLLGNAVVAGAAGEQDPHVYAYLLMRPVFARFPQLLRRTVGFDDLRGALLSIGPLAEGAALCVPPLHAGAVLQLVVGVSVVFDRPSATVEMRSASHRVVLHRYEALLVVARLAWPATPEAVAATLPIPAHVTTGILDYLVAAGVVGPVTPASPPPSRSGSRPRGCGR</sequence>
<keyword evidence="2" id="KW-1185">Reference proteome</keyword>